<feature type="compositionally biased region" description="Basic and acidic residues" evidence="7">
    <location>
        <begin position="137"/>
        <end position="153"/>
    </location>
</feature>
<evidence type="ECO:0000256" key="5">
    <source>
        <dbReference type="ARBA" id="ARBA00022747"/>
    </source>
</evidence>
<name>A0ABU0Q0F7_STRAH</name>
<dbReference type="RefSeq" id="WP_373431639.1">
    <property type="nucleotide sequence ID" value="NZ_JAUSYA010000001.1"/>
</dbReference>
<dbReference type="EMBL" id="JAUSYA010000001">
    <property type="protein sequence ID" value="MDQ0683681.1"/>
    <property type="molecule type" value="Genomic_DNA"/>
</dbReference>
<evidence type="ECO:0000256" key="7">
    <source>
        <dbReference type="SAM" id="MobiDB-lite"/>
    </source>
</evidence>
<keyword evidence="3" id="KW-0808">Transferase</keyword>
<protein>
    <recommendedName>
        <fullName evidence="1">site-specific DNA-methyltransferase (adenine-specific)</fullName>
        <ecNumber evidence="1">2.1.1.72</ecNumber>
    </recommendedName>
</protein>
<dbReference type="InterPro" id="IPR003356">
    <property type="entry name" value="DNA_methylase_A-5"/>
</dbReference>
<dbReference type="InterPro" id="IPR051537">
    <property type="entry name" value="DNA_Adenine_Mtase"/>
</dbReference>
<dbReference type="SUPFAM" id="SSF53335">
    <property type="entry name" value="S-adenosyl-L-methionine-dependent methyltransferases"/>
    <property type="match status" value="1"/>
</dbReference>
<evidence type="ECO:0000313" key="10">
    <source>
        <dbReference type="Proteomes" id="UP001243364"/>
    </source>
</evidence>
<dbReference type="Proteomes" id="UP001243364">
    <property type="component" value="Unassembled WGS sequence"/>
</dbReference>
<dbReference type="GO" id="GO:0032259">
    <property type="term" value="P:methylation"/>
    <property type="evidence" value="ECO:0007669"/>
    <property type="project" value="UniProtKB-KW"/>
</dbReference>
<proteinExistence type="predicted"/>
<evidence type="ECO:0000256" key="2">
    <source>
        <dbReference type="ARBA" id="ARBA00022603"/>
    </source>
</evidence>
<evidence type="ECO:0000259" key="8">
    <source>
        <dbReference type="Pfam" id="PF02384"/>
    </source>
</evidence>
<reference evidence="9 10" key="1">
    <citation type="submission" date="2023-07" db="EMBL/GenBank/DDBJ databases">
        <title>Comparative genomics of wheat-associated soil bacteria to identify genetic determinants of phenazine resistance.</title>
        <authorList>
            <person name="Mouncey N."/>
        </authorList>
    </citation>
    <scope>NUCLEOTIDE SEQUENCE [LARGE SCALE GENOMIC DNA]</scope>
    <source>
        <strain evidence="9 10">W4I19-2</strain>
    </source>
</reference>
<keyword evidence="5" id="KW-0680">Restriction system</keyword>
<keyword evidence="10" id="KW-1185">Reference proteome</keyword>
<sequence length="239" mass="27135">MNGSPLFNGAAESGTSNIRRWLLENDLVEAIVALPTNMFFNTGIATYIWILDNTKHPDRQGKVQLIDGTSFWTKMRKNLGSKGREISDVNRAKVVQLYADFEDADPDFSKVLRNDEFGYWTITVERPLLDEDGNPVFDRKGNKKPDAKKRDTESVPFTYASSTAGAAGEREVIQAYFDAEVKPHVPDAWIDWAKTKTGYEIPFTRHFYKYVPPRPLGDIDADLEKQVTKILDLLREVEG</sequence>
<comment type="caution">
    <text evidence="9">The sequence shown here is derived from an EMBL/GenBank/DDBJ whole genome shotgun (WGS) entry which is preliminary data.</text>
</comment>
<dbReference type="EC" id="2.1.1.72" evidence="1"/>
<dbReference type="InterPro" id="IPR029063">
    <property type="entry name" value="SAM-dependent_MTases_sf"/>
</dbReference>
<evidence type="ECO:0000256" key="4">
    <source>
        <dbReference type="ARBA" id="ARBA00022691"/>
    </source>
</evidence>
<evidence type="ECO:0000313" key="9">
    <source>
        <dbReference type="EMBL" id="MDQ0683681.1"/>
    </source>
</evidence>
<accession>A0ABU0Q0F7</accession>
<feature type="region of interest" description="Disordered" evidence="7">
    <location>
        <begin position="133"/>
        <end position="153"/>
    </location>
</feature>
<keyword evidence="4" id="KW-0949">S-adenosyl-L-methionine</keyword>
<dbReference type="PANTHER" id="PTHR42933">
    <property type="entry name" value="SLR6095 PROTEIN"/>
    <property type="match status" value="1"/>
</dbReference>
<dbReference type="Pfam" id="PF02384">
    <property type="entry name" value="N6_Mtase"/>
    <property type="match status" value="1"/>
</dbReference>
<evidence type="ECO:0000256" key="6">
    <source>
        <dbReference type="ARBA" id="ARBA00047942"/>
    </source>
</evidence>
<feature type="domain" description="DNA methylase adenine-specific" evidence="8">
    <location>
        <begin position="6"/>
        <end position="116"/>
    </location>
</feature>
<keyword evidence="2 9" id="KW-0489">Methyltransferase</keyword>
<comment type="catalytic activity">
    <reaction evidence="6">
        <text>a 2'-deoxyadenosine in DNA + S-adenosyl-L-methionine = an N(6)-methyl-2'-deoxyadenosine in DNA + S-adenosyl-L-homocysteine + H(+)</text>
        <dbReference type="Rhea" id="RHEA:15197"/>
        <dbReference type="Rhea" id="RHEA-COMP:12418"/>
        <dbReference type="Rhea" id="RHEA-COMP:12419"/>
        <dbReference type="ChEBI" id="CHEBI:15378"/>
        <dbReference type="ChEBI" id="CHEBI:57856"/>
        <dbReference type="ChEBI" id="CHEBI:59789"/>
        <dbReference type="ChEBI" id="CHEBI:90615"/>
        <dbReference type="ChEBI" id="CHEBI:90616"/>
        <dbReference type="EC" id="2.1.1.72"/>
    </reaction>
</comment>
<organism evidence="9 10">
    <name type="scientific">Streptomyces achromogenes</name>
    <dbReference type="NCBI Taxonomy" id="67255"/>
    <lineage>
        <taxon>Bacteria</taxon>
        <taxon>Bacillati</taxon>
        <taxon>Actinomycetota</taxon>
        <taxon>Actinomycetes</taxon>
        <taxon>Kitasatosporales</taxon>
        <taxon>Streptomycetaceae</taxon>
        <taxon>Streptomyces</taxon>
    </lineage>
</organism>
<dbReference type="Gene3D" id="3.40.50.150">
    <property type="entry name" value="Vaccinia Virus protein VP39"/>
    <property type="match status" value="1"/>
</dbReference>
<dbReference type="GO" id="GO:0008168">
    <property type="term" value="F:methyltransferase activity"/>
    <property type="evidence" value="ECO:0007669"/>
    <property type="project" value="UniProtKB-KW"/>
</dbReference>
<evidence type="ECO:0000256" key="3">
    <source>
        <dbReference type="ARBA" id="ARBA00022679"/>
    </source>
</evidence>
<dbReference type="PANTHER" id="PTHR42933:SF3">
    <property type="entry name" value="TYPE I RESTRICTION ENZYME MJAVIII METHYLASE SUBUNIT"/>
    <property type="match status" value="1"/>
</dbReference>
<gene>
    <name evidence="9" type="ORF">QFZ56_002644</name>
</gene>
<evidence type="ECO:0000256" key="1">
    <source>
        <dbReference type="ARBA" id="ARBA00011900"/>
    </source>
</evidence>